<dbReference type="AlphaFoldDB" id="X1K584"/>
<name>X1K584_9ZZZZ</name>
<comment type="caution">
    <text evidence="1">The sequence shown here is derived from an EMBL/GenBank/DDBJ whole genome shotgun (WGS) entry which is preliminary data.</text>
</comment>
<organism evidence="1">
    <name type="scientific">marine sediment metagenome</name>
    <dbReference type="NCBI Taxonomy" id="412755"/>
    <lineage>
        <taxon>unclassified sequences</taxon>
        <taxon>metagenomes</taxon>
        <taxon>ecological metagenomes</taxon>
    </lineage>
</organism>
<gene>
    <name evidence="1" type="ORF">S03H2_64197</name>
</gene>
<evidence type="ECO:0000313" key="1">
    <source>
        <dbReference type="EMBL" id="GAH77223.1"/>
    </source>
</evidence>
<proteinExistence type="predicted"/>
<feature type="non-terminal residue" evidence="1">
    <location>
        <position position="1"/>
    </location>
</feature>
<reference evidence="1" key="1">
    <citation type="journal article" date="2014" name="Front. Microbiol.">
        <title>High frequency of phylogenetically diverse reductive dehalogenase-homologous genes in deep subseafloor sedimentary metagenomes.</title>
        <authorList>
            <person name="Kawai M."/>
            <person name="Futagami T."/>
            <person name="Toyoda A."/>
            <person name="Takaki Y."/>
            <person name="Nishi S."/>
            <person name="Hori S."/>
            <person name="Arai W."/>
            <person name="Tsubouchi T."/>
            <person name="Morono Y."/>
            <person name="Uchiyama I."/>
            <person name="Ito T."/>
            <person name="Fujiyama A."/>
            <person name="Inagaki F."/>
            <person name="Takami H."/>
        </authorList>
    </citation>
    <scope>NUCLEOTIDE SEQUENCE</scope>
    <source>
        <strain evidence="1">Expedition CK06-06</strain>
    </source>
</reference>
<protein>
    <submittedName>
        <fullName evidence="1">Uncharacterized protein</fullName>
    </submittedName>
</protein>
<sequence length="69" mass="7866">DEYNIGDLVPNGEFEIHKSAVGSAYDFLHVTISPQKYHIRITKRDGPEIYSRFKDLEWPGGPSVAWVFA</sequence>
<dbReference type="EMBL" id="BARU01041676">
    <property type="protein sequence ID" value="GAH77223.1"/>
    <property type="molecule type" value="Genomic_DNA"/>
</dbReference>
<accession>X1K584</accession>